<dbReference type="InterPro" id="IPR029058">
    <property type="entry name" value="AB_hydrolase_fold"/>
</dbReference>
<name>A0ABQ7X2M9_BRANA</name>
<dbReference type="SUPFAM" id="SSF53474">
    <property type="entry name" value="alpha/beta-Hydrolases"/>
    <property type="match status" value="1"/>
</dbReference>
<keyword evidence="2" id="KW-1185">Reference proteome</keyword>
<accession>A0ABQ7X2M9</accession>
<comment type="caution">
    <text evidence="1">The sequence shown here is derived from an EMBL/GenBank/DDBJ whole genome shotgun (WGS) entry which is preliminary data.</text>
</comment>
<organism evidence="1 2">
    <name type="scientific">Brassica napus</name>
    <name type="common">Rape</name>
    <dbReference type="NCBI Taxonomy" id="3708"/>
    <lineage>
        <taxon>Eukaryota</taxon>
        <taxon>Viridiplantae</taxon>
        <taxon>Streptophyta</taxon>
        <taxon>Embryophyta</taxon>
        <taxon>Tracheophyta</taxon>
        <taxon>Spermatophyta</taxon>
        <taxon>Magnoliopsida</taxon>
        <taxon>eudicotyledons</taxon>
        <taxon>Gunneridae</taxon>
        <taxon>Pentapetalae</taxon>
        <taxon>rosids</taxon>
        <taxon>malvids</taxon>
        <taxon>Brassicales</taxon>
        <taxon>Brassicaceae</taxon>
        <taxon>Brassiceae</taxon>
        <taxon>Brassica</taxon>
    </lineage>
</organism>
<proteinExistence type="predicted"/>
<feature type="non-terminal residue" evidence="1">
    <location>
        <position position="1"/>
    </location>
</feature>
<dbReference type="Pfam" id="PF05705">
    <property type="entry name" value="DUF829"/>
    <property type="match status" value="1"/>
</dbReference>
<sequence length="414" mass="46784">RLSDETVRLSTEFRHGSNSKNLQYLRSQSSSPSHQDQSNPYSLSLKSTNHLCFPSRNAVLREPSTSSAARIRCCSSLPSNPNLFKSLLSLTSNLHLQNSAAHANPLRSEPSDGVAVWNRAPRTVNGEGNANTFGESGKETTVVLLGWLGARAKHLRRYVEWYNSRGINAVTFTVDVRDLLRLDLGRRLERRIDEFGNELVKWVSEKEEGGREKCLVFHSFSNTGWLVYGTLLESFVGRQELVEKIKGCIIDSGGADPLDTKIWAAGFTAAILKKRSSTINTEPNSPGKEDEQKKEPLGIESMMLSSLEKLFPIVLNIPEVNMRLTRITQRLYENHPPCPQLYLYSSGDKVVPSHSVEIRIKEQQKIGRKVQSFNFKSSPHVDHYRNFPDLYSSQLHNFLQECFKPTKQQQQQAL</sequence>
<evidence type="ECO:0000313" key="1">
    <source>
        <dbReference type="EMBL" id="KAH0849644.1"/>
    </source>
</evidence>
<dbReference type="Proteomes" id="UP000824890">
    <property type="component" value="Unassembled WGS sequence"/>
</dbReference>
<protein>
    <recommendedName>
        <fullName evidence="3">Transmembrane protein 53</fullName>
    </recommendedName>
</protein>
<evidence type="ECO:0008006" key="3">
    <source>
        <dbReference type="Google" id="ProtNLM"/>
    </source>
</evidence>
<dbReference type="PANTHER" id="PTHR12265:SF11">
    <property type="entry name" value="ALPHA_BETA-HYDROLASES SUPERFAMILY PROTEIN"/>
    <property type="match status" value="1"/>
</dbReference>
<dbReference type="PANTHER" id="PTHR12265">
    <property type="entry name" value="TRANSMEMBRANE PROTEIN 53"/>
    <property type="match status" value="1"/>
</dbReference>
<dbReference type="InterPro" id="IPR008547">
    <property type="entry name" value="DUF829_TMEM53"/>
</dbReference>
<gene>
    <name evidence="1" type="ORF">HID58_096218</name>
</gene>
<reference evidence="1 2" key="1">
    <citation type="submission" date="2021-05" db="EMBL/GenBank/DDBJ databases">
        <title>Genome Assembly of Synthetic Allotetraploid Brassica napus Reveals Homoeologous Exchanges between Subgenomes.</title>
        <authorList>
            <person name="Davis J.T."/>
        </authorList>
    </citation>
    <scope>NUCLEOTIDE SEQUENCE [LARGE SCALE GENOMIC DNA]</scope>
    <source>
        <strain evidence="2">cv. Da-Ae</strain>
        <tissue evidence="1">Seedling</tissue>
    </source>
</reference>
<evidence type="ECO:0000313" key="2">
    <source>
        <dbReference type="Proteomes" id="UP000824890"/>
    </source>
</evidence>
<dbReference type="EMBL" id="JAGKQM010002420">
    <property type="protein sequence ID" value="KAH0849644.1"/>
    <property type="molecule type" value="Genomic_DNA"/>
</dbReference>